<name>A0A3B7MGY9_9BACT</name>
<dbReference type="InterPro" id="IPR015797">
    <property type="entry name" value="NUDIX_hydrolase-like_dom_sf"/>
</dbReference>
<dbReference type="EMBL" id="CP032157">
    <property type="protein sequence ID" value="AXY72490.1"/>
    <property type="molecule type" value="Genomic_DNA"/>
</dbReference>
<protein>
    <submittedName>
        <fullName evidence="2">NUDIX domain-containing protein</fullName>
    </submittedName>
</protein>
<dbReference type="GO" id="GO:0006754">
    <property type="term" value="P:ATP biosynthetic process"/>
    <property type="evidence" value="ECO:0007669"/>
    <property type="project" value="TreeGrafter"/>
</dbReference>
<dbReference type="Proteomes" id="UP000263900">
    <property type="component" value="Chromosome"/>
</dbReference>
<dbReference type="PANTHER" id="PTHR21340:SF7">
    <property type="entry name" value="NUDIX HYDROLASE DOMAIN-CONTAINING PROTEIN"/>
    <property type="match status" value="1"/>
</dbReference>
<dbReference type="GO" id="GO:0004081">
    <property type="term" value="F:bis(5'-nucleosyl)-tetraphosphatase (asymmetrical) activity"/>
    <property type="evidence" value="ECO:0007669"/>
    <property type="project" value="TreeGrafter"/>
</dbReference>
<dbReference type="OrthoDB" id="954553at2"/>
<proteinExistence type="predicted"/>
<dbReference type="GO" id="GO:0006167">
    <property type="term" value="P:AMP biosynthetic process"/>
    <property type="evidence" value="ECO:0007669"/>
    <property type="project" value="TreeGrafter"/>
</dbReference>
<dbReference type="PANTHER" id="PTHR21340">
    <property type="entry name" value="DIADENOSINE 5,5-P1,P4-TETRAPHOSPHATE PYROPHOSPHOHYDROLASE MUTT"/>
    <property type="match status" value="1"/>
</dbReference>
<dbReference type="PROSITE" id="PS51462">
    <property type="entry name" value="NUDIX"/>
    <property type="match status" value="1"/>
</dbReference>
<dbReference type="Pfam" id="PF00293">
    <property type="entry name" value="NUDIX"/>
    <property type="match status" value="1"/>
</dbReference>
<dbReference type="AlphaFoldDB" id="A0A3B7MGY9"/>
<sequence>MAKQSAGILLYRKIHKSIEVLLVYPGGPYFSGKDAGNWTVPKGEFIEEEEAPLAAAIREMEEETGFRPEGPFTALSPIKQKSGKIVHCWAQESDLDVSTILSNTFELEWPPKSGKRKTFPEVEKAAWFPLEAAKKKINERQIPLLEELQQIIQG</sequence>
<dbReference type="RefSeq" id="WP_119048328.1">
    <property type="nucleotide sequence ID" value="NZ_CP032157.1"/>
</dbReference>
<evidence type="ECO:0000313" key="3">
    <source>
        <dbReference type="Proteomes" id="UP000263900"/>
    </source>
</evidence>
<organism evidence="2 3">
    <name type="scientific">Paraflavitalea soli</name>
    <dbReference type="NCBI Taxonomy" id="2315862"/>
    <lineage>
        <taxon>Bacteria</taxon>
        <taxon>Pseudomonadati</taxon>
        <taxon>Bacteroidota</taxon>
        <taxon>Chitinophagia</taxon>
        <taxon>Chitinophagales</taxon>
        <taxon>Chitinophagaceae</taxon>
        <taxon>Paraflavitalea</taxon>
    </lineage>
</organism>
<evidence type="ECO:0000259" key="1">
    <source>
        <dbReference type="PROSITE" id="PS51462"/>
    </source>
</evidence>
<dbReference type="KEGG" id="pseg:D3H65_00190"/>
<dbReference type="Gene3D" id="3.90.79.10">
    <property type="entry name" value="Nucleoside Triphosphate Pyrophosphohydrolase"/>
    <property type="match status" value="1"/>
</dbReference>
<dbReference type="InterPro" id="IPR000086">
    <property type="entry name" value="NUDIX_hydrolase_dom"/>
</dbReference>
<reference evidence="2 3" key="1">
    <citation type="submission" date="2018-09" db="EMBL/GenBank/DDBJ databases">
        <title>Genome sequencing of strain 6GH32-13.</title>
        <authorList>
            <person name="Weon H.-Y."/>
            <person name="Heo J."/>
            <person name="Kwon S.-W."/>
        </authorList>
    </citation>
    <scope>NUCLEOTIDE SEQUENCE [LARGE SCALE GENOMIC DNA]</scope>
    <source>
        <strain evidence="2 3">5GH32-13</strain>
    </source>
</reference>
<accession>A0A3B7MGY9</accession>
<gene>
    <name evidence="2" type="ORF">D3H65_00190</name>
</gene>
<feature type="domain" description="Nudix hydrolase" evidence="1">
    <location>
        <begin position="1"/>
        <end position="150"/>
    </location>
</feature>
<dbReference type="InterPro" id="IPR051325">
    <property type="entry name" value="Nudix_hydrolase_domain"/>
</dbReference>
<keyword evidence="3" id="KW-1185">Reference proteome</keyword>
<dbReference type="CDD" id="cd04662">
    <property type="entry name" value="NUDIX_Hydrolase"/>
    <property type="match status" value="1"/>
</dbReference>
<dbReference type="SUPFAM" id="SSF55811">
    <property type="entry name" value="Nudix"/>
    <property type="match status" value="1"/>
</dbReference>
<evidence type="ECO:0000313" key="2">
    <source>
        <dbReference type="EMBL" id="AXY72490.1"/>
    </source>
</evidence>